<evidence type="ECO:0000256" key="2">
    <source>
        <dbReference type="SAM" id="MobiDB-lite"/>
    </source>
</evidence>
<dbReference type="Proteomes" id="UP000199467">
    <property type="component" value="Unassembled WGS sequence"/>
</dbReference>
<evidence type="ECO:0000256" key="3">
    <source>
        <dbReference type="SAM" id="Phobius"/>
    </source>
</evidence>
<keyword evidence="3" id="KW-1133">Transmembrane helix</keyword>
<gene>
    <name evidence="4" type="ORF">SAMN05216576_105235</name>
</gene>
<accession>A0A1G6NQ54</accession>
<feature type="region of interest" description="Disordered" evidence="2">
    <location>
        <begin position="1"/>
        <end position="28"/>
    </location>
</feature>
<organism evidence="4 5">
    <name type="scientific">Ectopseudomonas chengduensis</name>
    <dbReference type="NCBI Taxonomy" id="489632"/>
    <lineage>
        <taxon>Bacteria</taxon>
        <taxon>Pseudomonadati</taxon>
        <taxon>Pseudomonadota</taxon>
        <taxon>Gammaproteobacteria</taxon>
        <taxon>Pseudomonadales</taxon>
        <taxon>Pseudomonadaceae</taxon>
        <taxon>Ectopseudomonas</taxon>
    </lineage>
</organism>
<feature type="coiled-coil region" evidence="1">
    <location>
        <begin position="211"/>
        <end position="245"/>
    </location>
</feature>
<dbReference type="AlphaFoldDB" id="A0A1G6NQ54"/>
<name>A0A1G6NQ54_9GAMM</name>
<keyword evidence="1" id="KW-0175">Coiled coil</keyword>
<dbReference type="RefSeq" id="WP_017679230.1">
    <property type="nucleotide sequence ID" value="NZ_FMZQ01000005.1"/>
</dbReference>
<dbReference type="EMBL" id="FMZQ01000005">
    <property type="protein sequence ID" value="SDC69869.1"/>
    <property type="molecule type" value="Genomic_DNA"/>
</dbReference>
<evidence type="ECO:0000313" key="4">
    <source>
        <dbReference type="EMBL" id="SDC69869.1"/>
    </source>
</evidence>
<keyword evidence="3" id="KW-0472">Membrane</keyword>
<keyword evidence="5" id="KW-1185">Reference proteome</keyword>
<evidence type="ECO:0000313" key="5">
    <source>
        <dbReference type="Proteomes" id="UP000199467"/>
    </source>
</evidence>
<feature type="transmembrane region" description="Helical" evidence="3">
    <location>
        <begin position="241"/>
        <end position="264"/>
    </location>
</feature>
<dbReference type="GeneID" id="83642319"/>
<feature type="compositionally biased region" description="Low complexity" evidence="2">
    <location>
        <begin position="11"/>
        <end position="27"/>
    </location>
</feature>
<reference evidence="5" key="1">
    <citation type="submission" date="2016-10" db="EMBL/GenBank/DDBJ databases">
        <authorList>
            <person name="Varghese N."/>
            <person name="Submissions S."/>
        </authorList>
    </citation>
    <scope>NUCLEOTIDE SEQUENCE [LARGE SCALE GENOMIC DNA]</scope>
    <source>
        <strain evidence="5">DSM 26382</strain>
    </source>
</reference>
<keyword evidence="3" id="KW-0812">Transmembrane</keyword>
<sequence length="266" mass="29992">MSENPAPQAPAPDAEAATSETPAAPHPWADLPAEQFSLLRLAPLPVDRETGPRPLRFVQLGRVERHGKDTSLLRLTIQVPGQRLHRHNNLLEVWADHQRKEVRFGPDKGLSVEPANRGLGRFLMAQGIAWARKQYAHYQVEGAALPTKDNFNDAARARRDHALKAQGFTIEYSDPLQLKPFYSAPRVSSLHGDWHAEKVQIIELLDAAAMLQQADQTLQEQDVKLRKLEDRLERLKREDSGLRFTITCLVAFSLFQAGLLIWIATR</sequence>
<evidence type="ECO:0000256" key="1">
    <source>
        <dbReference type="SAM" id="Coils"/>
    </source>
</evidence>
<proteinExistence type="predicted"/>
<protein>
    <submittedName>
        <fullName evidence="4">Uncharacterized protein</fullName>
    </submittedName>
</protein>